<protein>
    <submittedName>
        <fullName evidence="1">Uncharacterized protein</fullName>
    </submittedName>
</protein>
<dbReference type="AlphaFoldDB" id="A0A8T1JS82"/>
<evidence type="ECO:0000313" key="1">
    <source>
        <dbReference type="EMBL" id="KAG2924966.1"/>
    </source>
</evidence>
<sequence length="85" mass="9513">MNKNVVRDLKSQPFKGFKVLLGKPLQQVTTRLMEAATQSSWARASNGIVLRGMHHYFHPGRSNDYSHTSAMRPTLSRRNGHGHGG</sequence>
<comment type="caution">
    <text evidence="1">The sequence shown here is derived from an EMBL/GenBank/DDBJ whole genome shotgun (WGS) entry which is preliminary data.</text>
</comment>
<organism evidence="1 2">
    <name type="scientific">Phytophthora cactorum</name>
    <dbReference type="NCBI Taxonomy" id="29920"/>
    <lineage>
        <taxon>Eukaryota</taxon>
        <taxon>Sar</taxon>
        <taxon>Stramenopiles</taxon>
        <taxon>Oomycota</taxon>
        <taxon>Peronosporomycetes</taxon>
        <taxon>Peronosporales</taxon>
        <taxon>Peronosporaceae</taxon>
        <taxon>Phytophthora</taxon>
    </lineage>
</organism>
<evidence type="ECO:0000313" key="2">
    <source>
        <dbReference type="Proteomes" id="UP000736787"/>
    </source>
</evidence>
<name>A0A8T1JS82_9STRA</name>
<gene>
    <name evidence="1" type="ORF">PC117_g15271</name>
</gene>
<reference evidence="1" key="1">
    <citation type="submission" date="2018-10" db="EMBL/GenBank/DDBJ databases">
        <title>Effector identification in a new, highly contiguous assembly of the strawberry crown rot pathogen Phytophthora cactorum.</title>
        <authorList>
            <person name="Armitage A.D."/>
            <person name="Nellist C.F."/>
            <person name="Bates H."/>
            <person name="Vickerstaff R.J."/>
            <person name="Harrison R.J."/>
        </authorList>
    </citation>
    <scope>NUCLEOTIDE SEQUENCE</scope>
    <source>
        <strain evidence="1">4040</strain>
    </source>
</reference>
<accession>A0A8T1JS82</accession>
<dbReference type="Proteomes" id="UP000736787">
    <property type="component" value="Unassembled WGS sequence"/>
</dbReference>
<dbReference type="EMBL" id="RCMK01000502">
    <property type="protein sequence ID" value="KAG2924966.1"/>
    <property type="molecule type" value="Genomic_DNA"/>
</dbReference>
<proteinExistence type="predicted"/>